<keyword evidence="2" id="KW-0812">Transmembrane</keyword>
<name>A0A4Q7YQD3_9BACT</name>
<feature type="transmembrane region" description="Helical" evidence="2">
    <location>
        <begin position="485"/>
        <end position="506"/>
    </location>
</feature>
<keyword evidence="5" id="KW-1185">Reference proteome</keyword>
<reference evidence="4 5" key="1">
    <citation type="submission" date="2019-02" db="EMBL/GenBank/DDBJ databases">
        <title>Genomic Encyclopedia of Archaeal and Bacterial Type Strains, Phase II (KMG-II): from individual species to whole genera.</title>
        <authorList>
            <person name="Goeker M."/>
        </authorList>
    </citation>
    <scope>NUCLEOTIDE SEQUENCE [LARGE SCALE GENOMIC DNA]</scope>
    <source>
        <strain evidence="4 5">DSM 18101</strain>
    </source>
</reference>
<evidence type="ECO:0000259" key="3">
    <source>
        <dbReference type="Pfam" id="PF13807"/>
    </source>
</evidence>
<feature type="transmembrane region" description="Helical" evidence="2">
    <location>
        <begin position="27"/>
        <end position="48"/>
    </location>
</feature>
<dbReference type="EMBL" id="SHKW01000001">
    <property type="protein sequence ID" value="RZU39972.1"/>
    <property type="molecule type" value="Genomic_DNA"/>
</dbReference>
<proteinExistence type="predicted"/>
<dbReference type="GO" id="GO:0005886">
    <property type="term" value="C:plasma membrane"/>
    <property type="evidence" value="ECO:0007669"/>
    <property type="project" value="TreeGrafter"/>
</dbReference>
<keyword evidence="1" id="KW-0175">Coiled coil</keyword>
<comment type="caution">
    <text evidence="4">The sequence shown here is derived from an EMBL/GenBank/DDBJ whole genome shotgun (WGS) entry which is preliminary data.</text>
</comment>
<dbReference type="GO" id="GO:0004713">
    <property type="term" value="F:protein tyrosine kinase activity"/>
    <property type="evidence" value="ECO:0007669"/>
    <property type="project" value="TreeGrafter"/>
</dbReference>
<sequence length="512" mass="57215">MISEEEADSSRSSLTVKQCSAAVRRHIHLVVASGLGILTVGVVGTSLLPNIYRATTTILVDPQKIPEKYVSSTITSDPNARMNTLAQQVLSASRLQEIIEKNNLYPEMRKKSSREEVLDYMRSKTKVDIKPSPEPEQGLSSFTITYDSTDRDQVAPITNQLASSFIAWNLKARQQQALGTTQFLSSELEEAKKSLEEQEGALQAYRMQHAGATPDALTGNLQALSRLQAESESNADAISRLDQERILLTQVRSTDPREAPLTDRDRLLQEKRRLETERWNLKRQFTDTYPDVIAVTEQLKDVNARLATMPESATNPVEQVDSNARVRLGLIEKDLQRHRELQANLQRQTQSFQGKVDSVPVLETRLAELSRNYEVSRQNYQSLLDKTLSAGMSEELERKQQAERFTILDPAKTPEKPIKPKRIPFFAGAILAALLFPIGITIAIEALSGAIKSEAQLKEMLPPKVLLLGTIPPIANQMDLRRARLMAAQTCLLLVIAVTALAIFLFKVRPIL</sequence>
<keyword evidence="2" id="KW-0472">Membrane</keyword>
<evidence type="ECO:0000256" key="2">
    <source>
        <dbReference type="SAM" id="Phobius"/>
    </source>
</evidence>
<accession>A0A4Q7YQD3</accession>
<gene>
    <name evidence="4" type="ORF">BDD14_1382</name>
</gene>
<evidence type="ECO:0000256" key="1">
    <source>
        <dbReference type="SAM" id="Coils"/>
    </source>
</evidence>
<keyword evidence="2" id="KW-1133">Transmembrane helix</keyword>
<dbReference type="Pfam" id="PF13807">
    <property type="entry name" value="GNVR"/>
    <property type="match status" value="1"/>
</dbReference>
<evidence type="ECO:0000313" key="5">
    <source>
        <dbReference type="Proteomes" id="UP000292958"/>
    </source>
</evidence>
<dbReference type="PANTHER" id="PTHR32309">
    <property type="entry name" value="TYROSINE-PROTEIN KINASE"/>
    <property type="match status" value="1"/>
</dbReference>
<protein>
    <submittedName>
        <fullName evidence="4">Polysaccharide chain length determinant protein (PEP-CTERM system associated)</fullName>
    </submittedName>
</protein>
<dbReference type="OrthoDB" id="9795292at2"/>
<evidence type="ECO:0000313" key="4">
    <source>
        <dbReference type="EMBL" id="RZU39972.1"/>
    </source>
</evidence>
<organism evidence="4 5">
    <name type="scientific">Edaphobacter modestus</name>
    <dbReference type="NCBI Taxonomy" id="388466"/>
    <lineage>
        <taxon>Bacteria</taxon>
        <taxon>Pseudomonadati</taxon>
        <taxon>Acidobacteriota</taxon>
        <taxon>Terriglobia</taxon>
        <taxon>Terriglobales</taxon>
        <taxon>Acidobacteriaceae</taxon>
        <taxon>Edaphobacter</taxon>
    </lineage>
</organism>
<dbReference type="InterPro" id="IPR050445">
    <property type="entry name" value="Bact_polysacc_biosynth/exp"/>
</dbReference>
<dbReference type="AlphaFoldDB" id="A0A4Q7YQD3"/>
<feature type="domain" description="Tyrosine-protein kinase G-rich" evidence="3">
    <location>
        <begin position="368"/>
        <end position="442"/>
    </location>
</feature>
<feature type="coiled-coil region" evidence="1">
    <location>
        <begin position="328"/>
        <end position="386"/>
    </location>
</feature>
<dbReference type="RefSeq" id="WP_130418110.1">
    <property type="nucleotide sequence ID" value="NZ_SHKW01000001.1"/>
</dbReference>
<dbReference type="Proteomes" id="UP000292958">
    <property type="component" value="Unassembled WGS sequence"/>
</dbReference>
<dbReference type="InterPro" id="IPR032807">
    <property type="entry name" value="GNVR"/>
</dbReference>
<feature type="transmembrane region" description="Helical" evidence="2">
    <location>
        <begin position="425"/>
        <end position="451"/>
    </location>
</feature>
<feature type="coiled-coil region" evidence="1">
    <location>
        <begin position="181"/>
        <end position="208"/>
    </location>
</feature>
<dbReference type="PANTHER" id="PTHR32309:SF13">
    <property type="entry name" value="FERRIC ENTEROBACTIN TRANSPORT PROTEIN FEPE"/>
    <property type="match status" value="1"/>
</dbReference>